<dbReference type="PANTHER" id="PTHR19136">
    <property type="entry name" value="MOLYBDENUM COFACTOR GUANYLYLTRANSFERASE"/>
    <property type="match status" value="1"/>
</dbReference>
<feature type="domain" description="MobA-like NTP transferase" evidence="8">
    <location>
        <begin position="16"/>
        <end position="133"/>
    </location>
</feature>
<dbReference type="InterPro" id="IPR013482">
    <property type="entry name" value="Molybde_CF_guanTrfase"/>
</dbReference>
<keyword evidence="3" id="KW-0479">Metal-binding</keyword>
<dbReference type="GO" id="GO:0005525">
    <property type="term" value="F:GTP binding"/>
    <property type="evidence" value="ECO:0007669"/>
    <property type="project" value="UniProtKB-KW"/>
</dbReference>
<keyword evidence="10" id="KW-1185">Reference proteome</keyword>
<dbReference type="InterPro" id="IPR029044">
    <property type="entry name" value="Nucleotide-diphossugar_trans"/>
</dbReference>
<dbReference type="OrthoDB" id="9788394at2"/>
<dbReference type="GO" id="GO:0061603">
    <property type="term" value="F:molybdenum cofactor guanylyltransferase activity"/>
    <property type="evidence" value="ECO:0007669"/>
    <property type="project" value="UniProtKB-EC"/>
</dbReference>
<evidence type="ECO:0000256" key="7">
    <source>
        <dbReference type="ARBA" id="ARBA00023150"/>
    </source>
</evidence>
<protein>
    <submittedName>
        <fullName evidence="9">Molybdenum cofactor guanylyltransferase</fullName>
        <ecNumber evidence="9">2.7.7.77</ecNumber>
    </submittedName>
</protein>
<keyword evidence="1" id="KW-0963">Cytoplasm</keyword>
<dbReference type="GO" id="GO:0046872">
    <property type="term" value="F:metal ion binding"/>
    <property type="evidence" value="ECO:0007669"/>
    <property type="project" value="UniProtKB-KW"/>
</dbReference>
<dbReference type="InterPro" id="IPR025877">
    <property type="entry name" value="MobA-like_NTP_Trfase"/>
</dbReference>
<dbReference type="Proteomes" id="UP000196573">
    <property type="component" value="Unassembled WGS sequence"/>
</dbReference>
<accession>A0A1X7AI03</accession>
<evidence type="ECO:0000256" key="6">
    <source>
        <dbReference type="ARBA" id="ARBA00023134"/>
    </source>
</evidence>
<evidence type="ECO:0000259" key="8">
    <source>
        <dbReference type="Pfam" id="PF12804"/>
    </source>
</evidence>
<dbReference type="PANTHER" id="PTHR19136:SF81">
    <property type="entry name" value="MOLYBDENUM COFACTOR GUANYLYLTRANSFERASE"/>
    <property type="match status" value="1"/>
</dbReference>
<evidence type="ECO:0000256" key="3">
    <source>
        <dbReference type="ARBA" id="ARBA00022723"/>
    </source>
</evidence>
<organism evidence="9 10">
    <name type="scientific">Parendozoicomonas haliclonae</name>
    <dbReference type="NCBI Taxonomy" id="1960125"/>
    <lineage>
        <taxon>Bacteria</taxon>
        <taxon>Pseudomonadati</taxon>
        <taxon>Pseudomonadota</taxon>
        <taxon>Gammaproteobacteria</taxon>
        <taxon>Oceanospirillales</taxon>
        <taxon>Endozoicomonadaceae</taxon>
        <taxon>Parendozoicomonas</taxon>
    </lineage>
</organism>
<proteinExistence type="predicted"/>
<keyword evidence="4" id="KW-0547">Nucleotide-binding</keyword>
<reference evidence="9 10" key="1">
    <citation type="submission" date="2017-03" db="EMBL/GenBank/DDBJ databases">
        <authorList>
            <person name="Afonso C.L."/>
            <person name="Miller P.J."/>
            <person name="Scott M.A."/>
            <person name="Spackman E."/>
            <person name="Goraichik I."/>
            <person name="Dimitrov K.M."/>
            <person name="Suarez D.L."/>
            <person name="Swayne D.E."/>
        </authorList>
    </citation>
    <scope>NUCLEOTIDE SEQUENCE [LARGE SCALE GENOMIC DNA]</scope>
    <source>
        <strain evidence="9">SB41UT1</strain>
    </source>
</reference>
<keyword evidence="9" id="KW-0548">Nucleotidyltransferase</keyword>
<dbReference type="CDD" id="cd02503">
    <property type="entry name" value="MobA"/>
    <property type="match status" value="1"/>
</dbReference>
<gene>
    <name evidence="9" type="primary">mobA</name>
    <name evidence="9" type="ORF">EHSB41UT_00775</name>
</gene>
<name>A0A1X7AI03_9GAMM</name>
<keyword evidence="6" id="KW-0342">GTP-binding</keyword>
<evidence type="ECO:0000313" key="9">
    <source>
        <dbReference type="EMBL" id="SMA37698.1"/>
    </source>
</evidence>
<dbReference type="Pfam" id="PF12804">
    <property type="entry name" value="NTP_transf_3"/>
    <property type="match status" value="1"/>
</dbReference>
<keyword evidence="2 9" id="KW-0808">Transferase</keyword>
<keyword evidence="7" id="KW-0501">Molybdenum cofactor biosynthesis</keyword>
<dbReference type="GO" id="GO:1902758">
    <property type="term" value="P:bis(molybdopterin guanine dinucleotide)molybdenum biosynthetic process"/>
    <property type="evidence" value="ECO:0007669"/>
    <property type="project" value="TreeGrafter"/>
</dbReference>
<evidence type="ECO:0000313" key="10">
    <source>
        <dbReference type="Proteomes" id="UP000196573"/>
    </source>
</evidence>
<dbReference type="Gene3D" id="3.90.550.10">
    <property type="entry name" value="Spore Coat Polysaccharide Biosynthesis Protein SpsA, Chain A"/>
    <property type="match status" value="1"/>
</dbReference>
<evidence type="ECO:0000256" key="2">
    <source>
        <dbReference type="ARBA" id="ARBA00022679"/>
    </source>
</evidence>
<evidence type="ECO:0000256" key="1">
    <source>
        <dbReference type="ARBA" id="ARBA00022490"/>
    </source>
</evidence>
<dbReference type="AlphaFoldDB" id="A0A1X7AI03"/>
<dbReference type="EC" id="2.7.7.77" evidence="9"/>
<dbReference type="EMBL" id="FWPT01000002">
    <property type="protein sequence ID" value="SMA37698.1"/>
    <property type="molecule type" value="Genomic_DNA"/>
</dbReference>
<dbReference type="SUPFAM" id="SSF53448">
    <property type="entry name" value="Nucleotide-diphospho-sugar transferases"/>
    <property type="match status" value="1"/>
</dbReference>
<evidence type="ECO:0000256" key="5">
    <source>
        <dbReference type="ARBA" id="ARBA00022842"/>
    </source>
</evidence>
<evidence type="ECO:0000256" key="4">
    <source>
        <dbReference type="ARBA" id="ARBA00022741"/>
    </source>
</evidence>
<dbReference type="RefSeq" id="WP_087107108.1">
    <property type="nucleotide sequence ID" value="NZ_CBCSCN010000014.1"/>
</dbReference>
<sequence>MTQSTLVNHSDTVWDGVVLAGGRSSRMGQDKAHLSWHGQPLFLHMAAVLKEAGAARTMINRIGDGGDWVRDVIPGRGPLSGIHAALAESKAQALVIVPVDMPLLQPEHIQTLVKNFEGDYPVEFTGYSLPLLLPVNDHVRAVVETAIASEDHRDYALWRLVEKLDGLRVKEPEDHERAFANANTPAEWQACQLEEA</sequence>
<keyword evidence="5" id="KW-0460">Magnesium</keyword>